<protein>
    <recommendedName>
        <fullName evidence="2">PPPDE domain-containing protein</fullName>
    </recommendedName>
</protein>
<accession>A0A0G4GE87</accession>
<dbReference type="VEuPathDB" id="CryptoDB:Cvel_4588"/>
<name>A0A0G4GE87_9ALVE</name>
<evidence type="ECO:0008006" key="2">
    <source>
        <dbReference type="Google" id="ProtNLM"/>
    </source>
</evidence>
<proteinExistence type="predicted"/>
<dbReference type="InterPro" id="IPR042266">
    <property type="entry name" value="PPPDE_sf"/>
</dbReference>
<gene>
    <name evidence="1" type="ORF">Cvel_4588</name>
</gene>
<organism evidence="1">
    <name type="scientific">Chromera velia CCMP2878</name>
    <dbReference type="NCBI Taxonomy" id="1169474"/>
    <lineage>
        <taxon>Eukaryota</taxon>
        <taxon>Sar</taxon>
        <taxon>Alveolata</taxon>
        <taxon>Colpodellida</taxon>
        <taxon>Chromeraceae</taxon>
        <taxon>Chromera</taxon>
    </lineage>
</organism>
<dbReference type="EMBL" id="CDMZ01001126">
    <property type="protein sequence ID" value="CEM27705.1"/>
    <property type="molecule type" value="Genomic_DNA"/>
</dbReference>
<dbReference type="Gene3D" id="3.90.1720.30">
    <property type="entry name" value="PPPDE domains"/>
    <property type="match status" value="1"/>
</dbReference>
<evidence type="ECO:0000313" key="1">
    <source>
        <dbReference type="EMBL" id="CEM27705.1"/>
    </source>
</evidence>
<sequence>MGREIVEDGFPTFAAAMRMVPVDGTAQVRLSLSVYHCYSNCLCKVHNCLWGWTGLGLWHIALRFSNIQVGVDHEVFYGCCDGVRFLRAAQGVNHQYAYDSPLNSEASSEQAVVPLNSVLSTVQALVAEGFTEAKYENQYRNCLHFIEELTDRLGCPLPCKFKGTLRVADGQCCCKASRKDPLTAAPSSQQLQPLVSARGLPYGAQPGGAYPHVTPRGVPQTAGTAYPYALYEQPYYYSSVGAHGYAGQGAYNNINLALP</sequence>
<dbReference type="AlphaFoldDB" id="A0A0G4GE87"/>
<reference evidence="1" key="1">
    <citation type="submission" date="2014-11" db="EMBL/GenBank/DDBJ databases">
        <authorList>
            <person name="Otto D Thomas"/>
            <person name="Naeem Raeece"/>
        </authorList>
    </citation>
    <scope>NUCLEOTIDE SEQUENCE</scope>
</reference>